<accession>A0ACB8T1F7</accession>
<dbReference type="Proteomes" id="UP000814140">
    <property type="component" value="Unassembled WGS sequence"/>
</dbReference>
<dbReference type="EMBL" id="MU277209">
    <property type="protein sequence ID" value="KAI0061995.1"/>
    <property type="molecule type" value="Genomic_DNA"/>
</dbReference>
<protein>
    <submittedName>
        <fullName evidence="1">Uncharacterized protein</fullName>
    </submittedName>
</protein>
<name>A0ACB8T1F7_9AGAM</name>
<comment type="caution">
    <text evidence="1">The sequence shown here is derived from an EMBL/GenBank/DDBJ whole genome shotgun (WGS) entry which is preliminary data.</text>
</comment>
<evidence type="ECO:0000313" key="2">
    <source>
        <dbReference type="Proteomes" id="UP000814140"/>
    </source>
</evidence>
<sequence length="510" mass="57765">MSPSLLSVLPTEFTVKTLRNLRLDLKSLLTCREVCNALREIVDEATELQYLITLAANGMQDGPPGTFSTSERLAMLKKHEAAWSKLEWTDEITIRDHRTGELHGNVWAYFSEETTISFHRLPSCLRAIEEHHWQVECDHPLPSFGIDLSQDLLVLVEREHSSSWRTPDPRHIQFKSLSSGAPHPLALVDDLEIDPEIKAVGNPWDIQINGDRVVVLFGRCCLAVWNWKLGTLEFHTRIAKNAIFTFLDANRLLIARESWLQVYDLSHVDVQGGTFTPVCSFGLRQLQSPGFIESTDFELQSHQSYSPNSSLAPFCPAKDDGILIGLYNAISTVDFESIDEPESLVFRESNLLTQVDLLNHKPPPNGHIRTWHQWRLDAQLLSSLGSCDHLMVNGMRCLLMCAVKKGGIKKAMLWDGHPFRAKRPSAGHASYFESEKVIEVTLPDSVQGFVIDKLMLSDDAILIRTSSEGDHPDSRFLKVLVFCSYYGLQVPAFGRQYNLMLVYRITRNQR</sequence>
<reference evidence="1" key="1">
    <citation type="submission" date="2021-03" db="EMBL/GenBank/DDBJ databases">
        <authorList>
            <consortium name="DOE Joint Genome Institute"/>
            <person name="Ahrendt S."/>
            <person name="Looney B.P."/>
            <person name="Miyauchi S."/>
            <person name="Morin E."/>
            <person name="Drula E."/>
            <person name="Courty P.E."/>
            <person name="Chicoki N."/>
            <person name="Fauchery L."/>
            <person name="Kohler A."/>
            <person name="Kuo A."/>
            <person name="Labutti K."/>
            <person name="Pangilinan J."/>
            <person name="Lipzen A."/>
            <person name="Riley R."/>
            <person name="Andreopoulos W."/>
            <person name="He G."/>
            <person name="Johnson J."/>
            <person name="Barry K.W."/>
            <person name="Grigoriev I.V."/>
            <person name="Nagy L."/>
            <person name="Hibbett D."/>
            <person name="Henrissat B."/>
            <person name="Matheny P.B."/>
            <person name="Labbe J."/>
            <person name="Martin F."/>
        </authorList>
    </citation>
    <scope>NUCLEOTIDE SEQUENCE</scope>
    <source>
        <strain evidence="1">HHB10654</strain>
    </source>
</reference>
<proteinExistence type="predicted"/>
<evidence type="ECO:0000313" key="1">
    <source>
        <dbReference type="EMBL" id="KAI0061995.1"/>
    </source>
</evidence>
<gene>
    <name evidence="1" type="ORF">BV25DRAFT_1946070</name>
</gene>
<reference evidence="1" key="2">
    <citation type="journal article" date="2022" name="New Phytol.">
        <title>Evolutionary transition to the ectomycorrhizal habit in the genomes of a hyperdiverse lineage of mushroom-forming fungi.</title>
        <authorList>
            <person name="Looney B."/>
            <person name="Miyauchi S."/>
            <person name="Morin E."/>
            <person name="Drula E."/>
            <person name="Courty P.E."/>
            <person name="Kohler A."/>
            <person name="Kuo A."/>
            <person name="LaButti K."/>
            <person name="Pangilinan J."/>
            <person name="Lipzen A."/>
            <person name="Riley R."/>
            <person name="Andreopoulos W."/>
            <person name="He G."/>
            <person name="Johnson J."/>
            <person name="Nolan M."/>
            <person name="Tritt A."/>
            <person name="Barry K.W."/>
            <person name="Grigoriev I.V."/>
            <person name="Nagy L.G."/>
            <person name="Hibbett D."/>
            <person name="Henrissat B."/>
            <person name="Matheny P.B."/>
            <person name="Labbe J."/>
            <person name="Martin F.M."/>
        </authorList>
    </citation>
    <scope>NUCLEOTIDE SEQUENCE</scope>
    <source>
        <strain evidence="1">HHB10654</strain>
    </source>
</reference>
<keyword evidence="2" id="KW-1185">Reference proteome</keyword>
<organism evidence="1 2">
    <name type="scientific">Artomyces pyxidatus</name>
    <dbReference type="NCBI Taxonomy" id="48021"/>
    <lineage>
        <taxon>Eukaryota</taxon>
        <taxon>Fungi</taxon>
        <taxon>Dikarya</taxon>
        <taxon>Basidiomycota</taxon>
        <taxon>Agaricomycotina</taxon>
        <taxon>Agaricomycetes</taxon>
        <taxon>Russulales</taxon>
        <taxon>Auriscalpiaceae</taxon>
        <taxon>Artomyces</taxon>
    </lineage>
</organism>